<organism evidence="2 3">
    <name type="scientific">Knipowitschia caucasica</name>
    <name type="common">Caucasian dwarf goby</name>
    <name type="synonym">Pomatoschistus caucasicus</name>
    <dbReference type="NCBI Taxonomy" id="637954"/>
    <lineage>
        <taxon>Eukaryota</taxon>
        <taxon>Metazoa</taxon>
        <taxon>Chordata</taxon>
        <taxon>Craniata</taxon>
        <taxon>Vertebrata</taxon>
        <taxon>Euteleostomi</taxon>
        <taxon>Actinopterygii</taxon>
        <taxon>Neopterygii</taxon>
        <taxon>Teleostei</taxon>
        <taxon>Neoteleostei</taxon>
        <taxon>Acanthomorphata</taxon>
        <taxon>Gobiaria</taxon>
        <taxon>Gobiiformes</taxon>
        <taxon>Gobioidei</taxon>
        <taxon>Gobiidae</taxon>
        <taxon>Gobiinae</taxon>
        <taxon>Knipowitschia</taxon>
    </lineage>
</organism>
<reference evidence="2 3" key="1">
    <citation type="submission" date="2024-04" db="EMBL/GenBank/DDBJ databases">
        <authorList>
            <person name="Waldvogel A.-M."/>
            <person name="Schoenle A."/>
        </authorList>
    </citation>
    <scope>NUCLEOTIDE SEQUENCE [LARGE SCALE GENOMIC DNA]</scope>
</reference>
<name>A0AAV2JNM4_KNICA</name>
<proteinExistence type="predicted"/>
<protein>
    <submittedName>
        <fullName evidence="2">Uncharacterized protein</fullName>
    </submittedName>
</protein>
<dbReference type="EMBL" id="OZ035835">
    <property type="protein sequence ID" value="CAL1577778.1"/>
    <property type="molecule type" value="Genomic_DNA"/>
</dbReference>
<evidence type="ECO:0000313" key="3">
    <source>
        <dbReference type="Proteomes" id="UP001497482"/>
    </source>
</evidence>
<evidence type="ECO:0000313" key="2">
    <source>
        <dbReference type="EMBL" id="CAL1577778.1"/>
    </source>
</evidence>
<feature type="region of interest" description="Disordered" evidence="1">
    <location>
        <begin position="28"/>
        <end position="97"/>
    </location>
</feature>
<sequence>MRGAEYRSRLQIVQQTIGAHKELLLCQSRREHRKGPALLKSSEQSEGPQPQTDPGTEPPGPYSREVHFNKQPTPASMGWAGKQTGEYQEDQFRAPSD</sequence>
<evidence type="ECO:0000256" key="1">
    <source>
        <dbReference type="SAM" id="MobiDB-lite"/>
    </source>
</evidence>
<dbReference type="AlphaFoldDB" id="A0AAV2JNM4"/>
<gene>
    <name evidence="2" type="ORF">KC01_LOCUS9074</name>
</gene>
<keyword evidence="3" id="KW-1185">Reference proteome</keyword>
<feature type="compositionally biased region" description="Polar residues" evidence="1">
    <location>
        <begin position="41"/>
        <end position="54"/>
    </location>
</feature>
<accession>A0AAV2JNM4</accession>
<dbReference type="Proteomes" id="UP001497482">
    <property type="component" value="Chromosome 13"/>
</dbReference>